<dbReference type="Proteomes" id="UP001321473">
    <property type="component" value="Unassembled WGS sequence"/>
</dbReference>
<proteinExistence type="predicted"/>
<sequence>MYCFQVRKRQRRTRSFEPRTCVCVYDERAPQVCVCAREAKTRRRFDVIGASVCSPTLNTERSCVGHSVTLSLYRSERRENCWSPSPRFSLSLSSISPYSQCLCISLPSFPPLLPKTL</sequence>
<evidence type="ECO:0000313" key="1">
    <source>
        <dbReference type="EMBL" id="KAK8781991.1"/>
    </source>
</evidence>
<accession>A0AAQ4F529</accession>
<keyword evidence="2" id="KW-1185">Reference proteome</keyword>
<gene>
    <name evidence="1" type="ORF">V5799_016676</name>
</gene>
<organism evidence="1 2">
    <name type="scientific">Amblyomma americanum</name>
    <name type="common">Lone star tick</name>
    <dbReference type="NCBI Taxonomy" id="6943"/>
    <lineage>
        <taxon>Eukaryota</taxon>
        <taxon>Metazoa</taxon>
        <taxon>Ecdysozoa</taxon>
        <taxon>Arthropoda</taxon>
        <taxon>Chelicerata</taxon>
        <taxon>Arachnida</taxon>
        <taxon>Acari</taxon>
        <taxon>Parasitiformes</taxon>
        <taxon>Ixodida</taxon>
        <taxon>Ixodoidea</taxon>
        <taxon>Ixodidae</taxon>
        <taxon>Amblyomminae</taxon>
        <taxon>Amblyomma</taxon>
    </lineage>
</organism>
<name>A0AAQ4F529_AMBAM</name>
<protein>
    <submittedName>
        <fullName evidence="1">Uncharacterized protein</fullName>
    </submittedName>
</protein>
<comment type="caution">
    <text evidence="1">The sequence shown here is derived from an EMBL/GenBank/DDBJ whole genome shotgun (WGS) entry which is preliminary data.</text>
</comment>
<reference evidence="1 2" key="1">
    <citation type="journal article" date="2023" name="Arcadia Sci">
        <title>De novo assembly of a long-read Amblyomma americanum tick genome.</title>
        <authorList>
            <person name="Chou S."/>
            <person name="Poskanzer K.E."/>
            <person name="Rollins M."/>
            <person name="Thuy-Boun P.S."/>
        </authorList>
    </citation>
    <scope>NUCLEOTIDE SEQUENCE [LARGE SCALE GENOMIC DNA]</scope>
    <source>
        <strain evidence="1">F_SG_1</strain>
        <tissue evidence="1">Salivary glands</tissue>
    </source>
</reference>
<dbReference type="AlphaFoldDB" id="A0AAQ4F529"/>
<dbReference type="EMBL" id="JARKHS020007126">
    <property type="protein sequence ID" value="KAK8781991.1"/>
    <property type="molecule type" value="Genomic_DNA"/>
</dbReference>
<evidence type="ECO:0000313" key="2">
    <source>
        <dbReference type="Proteomes" id="UP001321473"/>
    </source>
</evidence>